<proteinExistence type="predicted"/>
<reference evidence="2" key="1">
    <citation type="submission" date="2019-06" db="EMBL/GenBank/DDBJ databases">
        <authorList>
            <person name="Broberg M."/>
        </authorList>
    </citation>
    <scope>NUCLEOTIDE SEQUENCE [LARGE SCALE GENOMIC DNA]</scope>
</reference>
<sequence length="376" mass="42637">MPIKEDVLGAVSLLQTPLGFFSELPHLPSPQIHVDGIGEIKEPITSAQADVITAVTELHGLLDITGSENALWHPAVWLDPSQFRLRNPEWPALIDKLCTQIFQELDTMTTLKAQLSELIVFRAGSVNIRHYGFNAVRSLGTLEINLPSFPLGGEVVLRHGMQEQVFKPHHDRPSFIFRLSDVSQETRPLSSGYRCVLVYDLMCSTVLGIVPAYWTFKVVQQWVSQNSASRENNFLYYVLEQDSDAQDASLRDVSLASRNEFQVLKSLAEGIPLEIFLVTLNKKVTKLDDDGHDQFLRYCEAREKSEHEASLLRGSQKVDLSVRNVRDTERRLMKHALPLNEENILQEDCFKGADGYVERFGEHPDGLLMYGIRLWH</sequence>
<accession>A0A9P0ERL4</accession>
<dbReference type="Proteomes" id="UP000775872">
    <property type="component" value="Unassembled WGS sequence"/>
</dbReference>
<gene>
    <name evidence="1" type="ORF">CSOL1703_00007070</name>
</gene>
<dbReference type="OrthoDB" id="27483at2759"/>
<evidence type="ECO:0000313" key="1">
    <source>
        <dbReference type="EMBL" id="CAH0057295.1"/>
    </source>
</evidence>
<name>A0A9P0ERL4_9HYPO</name>
<keyword evidence="2" id="KW-1185">Reference proteome</keyword>
<dbReference type="EMBL" id="CABFOC020000074">
    <property type="protein sequence ID" value="CAH0057295.1"/>
    <property type="molecule type" value="Genomic_DNA"/>
</dbReference>
<evidence type="ECO:0000313" key="2">
    <source>
        <dbReference type="Proteomes" id="UP000775872"/>
    </source>
</evidence>
<dbReference type="AlphaFoldDB" id="A0A9P0ERL4"/>
<reference evidence="1 2" key="2">
    <citation type="submission" date="2021-10" db="EMBL/GenBank/DDBJ databases">
        <authorList>
            <person name="Piombo E."/>
        </authorList>
    </citation>
    <scope>NUCLEOTIDE SEQUENCE [LARGE SCALE GENOMIC DNA]</scope>
</reference>
<comment type="caution">
    <text evidence="1">The sequence shown here is derived from an EMBL/GenBank/DDBJ whole genome shotgun (WGS) entry which is preliminary data.</text>
</comment>
<dbReference type="PANTHER" id="PTHR33099:SF7">
    <property type="entry name" value="MYND-TYPE DOMAIN-CONTAINING PROTEIN"/>
    <property type="match status" value="1"/>
</dbReference>
<organism evidence="1 2">
    <name type="scientific">Clonostachys solani</name>
    <dbReference type="NCBI Taxonomy" id="160281"/>
    <lineage>
        <taxon>Eukaryota</taxon>
        <taxon>Fungi</taxon>
        <taxon>Dikarya</taxon>
        <taxon>Ascomycota</taxon>
        <taxon>Pezizomycotina</taxon>
        <taxon>Sordariomycetes</taxon>
        <taxon>Hypocreomycetidae</taxon>
        <taxon>Hypocreales</taxon>
        <taxon>Bionectriaceae</taxon>
        <taxon>Clonostachys</taxon>
    </lineage>
</organism>
<dbReference type="PANTHER" id="PTHR33099">
    <property type="entry name" value="FE2OG DIOXYGENASE DOMAIN-CONTAINING PROTEIN"/>
    <property type="match status" value="1"/>
</dbReference>
<protein>
    <submittedName>
        <fullName evidence="1">Uncharacterized protein</fullName>
    </submittedName>
</protein>